<dbReference type="RefSeq" id="WP_192748560.1">
    <property type="nucleotide sequence ID" value="NZ_BAABJL010000073.1"/>
</dbReference>
<gene>
    <name evidence="3" type="ORF">HEB94_000699</name>
</gene>
<protein>
    <recommendedName>
        <fullName evidence="2">Luciferase-like domain-containing protein</fullName>
    </recommendedName>
</protein>
<reference evidence="3" key="1">
    <citation type="submission" date="2020-10" db="EMBL/GenBank/DDBJ databases">
        <title>Sequencing the genomes of 1000 actinobacteria strains.</title>
        <authorList>
            <person name="Klenk H.-P."/>
        </authorList>
    </citation>
    <scope>NUCLEOTIDE SEQUENCE</scope>
    <source>
        <strain evidence="3">DSM 45354</strain>
    </source>
</reference>
<comment type="caution">
    <text evidence="3">The sequence shown here is derived from an EMBL/GenBank/DDBJ whole genome shotgun (WGS) entry which is preliminary data.</text>
</comment>
<evidence type="ECO:0000259" key="2">
    <source>
        <dbReference type="Pfam" id="PF00296"/>
    </source>
</evidence>
<dbReference type="InterPro" id="IPR036661">
    <property type="entry name" value="Luciferase-like_sf"/>
</dbReference>
<dbReference type="Pfam" id="PF00296">
    <property type="entry name" value="Bac_luciferase"/>
    <property type="match status" value="1"/>
</dbReference>
<keyword evidence="4" id="KW-1185">Reference proteome</keyword>
<dbReference type="Gene3D" id="3.20.20.30">
    <property type="entry name" value="Luciferase-like domain"/>
    <property type="match status" value="1"/>
</dbReference>
<dbReference type="GO" id="GO:0016705">
    <property type="term" value="F:oxidoreductase activity, acting on paired donors, with incorporation or reduction of molecular oxygen"/>
    <property type="evidence" value="ECO:0007669"/>
    <property type="project" value="InterPro"/>
</dbReference>
<sequence length="137" mass="14717">MRFAISIPQTVAGASFDPTGMDTYLAQAEELGFDSAWTGEQLLGTQPMLSPLETLAYAAARTRQIRLGCAMVVSPLHNPVHLAKTIASHLVQAIAAAWRRGQVHSLRPLGVAWNHRKQSTDTVDPGHASNQTADATC</sequence>
<accession>A0A927MP73</accession>
<feature type="region of interest" description="Disordered" evidence="1">
    <location>
        <begin position="117"/>
        <end position="137"/>
    </location>
</feature>
<dbReference type="EMBL" id="JADBEM010000001">
    <property type="protein sequence ID" value="MBE1603851.1"/>
    <property type="molecule type" value="Genomic_DNA"/>
</dbReference>
<dbReference type="Proteomes" id="UP000638648">
    <property type="component" value="Unassembled WGS sequence"/>
</dbReference>
<feature type="compositionally biased region" description="Polar residues" evidence="1">
    <location>
        <begin position="128"/>
        <end position="137"/>
    </location>
</feature>
<dbReference type="InterPro" id="IPR011251">
    <property type="entry name" value="Luciferase-like_dom"/>
</dbReference>
<name>A0A927MP73_9ACTN</name>
<organism evidence="3 4">
    <name type="scientific">Actinopolymorpha pittospori</name>
    <dbReference type="NCBI Taxonomy" id="648752"/>
    <lineage>
        <taxon>Bacteria</taxon>
        <taxon>Bacillati</taxon>
        <taxon>Actinomycetota</taxon>
        <taxon>Actinomycetes</taxon>
        <taxon>Propionibacteriales</taxon>
        <taxon>Actinopolymorphaceae</taxon>
        <taxon>Actinopolymorpha</taxon>
    </lineage>
</organism>
<evidence type="ECO:0000256" key="1">
    <source>
        <dbReference type="SAM" id="MobiDB-lite"/>
    </source>
</evidence>
<proteinExistence type="predicted"/>
<feature type="domain" description="Luciferase-like" evidence="2">
    <location>
        <begin position="1"/>
        <end position="87"/>
    </location>
</feature>
<evidence type="ECO:0000313" key="3">
    <source>
        <dbReference type="EMBL" id="MBE1603851.1"/>
    </source>
</evidence>
<dbReference type="AlphaFoldDB" id="A0A927MP73"/>
<dbReference type="SUPFAM" id="SSF51679">
    <property type="entry name" value="Bacterial luciferase-like"/>
    <property type="match status" value="1"/>
</dbReference>
<evidence type="ECO:0000313" key="4">
    <source>
        <dbReference type="Proteomes" id="UP000638648"/>
    </source>
</evidence>